<evidence type="ECO:0000313" key="8">
    <source>
        <dbReference type="Proteomes" id="UP000283523"/>
    </source>
</evidence>
<evidence type="ECO:0000256" key="2">
    <source>
        <dbReference type="ARBA" id="ARBA00022692"/>
    </source>
</evidence>
<dbReference type="RefSeq" id="WP_119667117.1">
    <property type="nucleotide sequence ID" value="NZ_QXED01000002.1"/>
</dbReference>
<dbReference type="NCBIfam" id="TIGR00893">
    <property type="entry name" value="2A0114"/>
    <property type="match status" value="1"/>
</dbReference>
<keyword evidence="3 5" id="KW-1133">Transmembrane helix</keyword>
<dbReference type="PROSITE" id="PS50850">
    <property type="entry name" value="MFS"/>
    <property type="match status" value="1"/>
</dbReference>
<feature type="transmembrane region" description="Helical" evidence="5">
    <location>
        <begin position="172"/>
        <end position="191"/>
    </location>
</feature>
<dbReference type="InterPro" id="IPR000849">
    <property type="entry name" value="Sugar_P_transporter"/>
</dbReference>
<dbReference type="EMBL" id="QXED01000002">
    <property type="protein sequence ID" value="RIV25231.1"/>
    <property type="molecule type" value="Genomic_DNA"/>
</dbReference>
<feature type="transmembrane region" description="Helical" evidence="5">
    <location>
        <begin position="53"/>
        <end position="75"/>
    </location>
</feature>
<comment type="caution">
    <text evidence="7">The sequence shown here is derived from an EMBL/GenBank/DDBJ whole genome shotgun (WGS) entry which is preliminary data.</text>
</comment>
<feature type="transmembrane region" description="Helical" evidence="5">
    <location>
        <begin position="278"/>
        <end position="298"/>
    </location>
</feature>
<dbReference type="AlphaFoldDB" id="A0A418MEL5"/>
<dbReference type="Pfam" id="PF07690">
    <property type="entry name" value="MFS_1"/>
    <property type="match status" value="1"/>
</dbReference>
<comment type="subcellular location">
    <subcellularLocation>
        <location evidence="1">Membrane</location>
        <topology evidence="1">Multi-pass membrane protein</topology>
    </subcellularLocation>
</comment>
<proteinExistence type="predicted"/>
<feature type="transmembrane region" description="Helical" evidence="5">
    <location>
        <begin position="142"/>
        <end position="163"/>
    </location>
</feature>
<evidence type="ECO:0000256" key="4">
    <source>
        <dbReference type="ARBA" id="ARBA00023136"/>
    </source>
</evidence>
<organism evidence="7 8">
    <name type="scientific">Fibrisoma montanum</name>
    <dbReference type="NCBI Taxonomy" id="2305895"/>
    <lineage>
        <taxon>Bacteria</taxon>
        <taxon>Pseudomonadati</taxon>
        <taxon>Bacteroidota</taxon>
        <taxon>Cytophagia</taxon>
        <taxon>Cytophagales</taxon>
        <taxon>Spirosomataceae</taxon>
        <taxon>Fibrisoma</taxon>
    </lineage>
</organism>
<evidence type="ECO:0000256" key="1">
    <source>
        <dbReference type="ARBA" id="ARBA00004141"/>
    </source>
</evidence>
<reference evidence="7 8" key="1">
    <citation type="submission" date="2018-08" db="EMBL/GenBank/DDBJ databases">
        <title>Fibrisoma montanum sp. nov., isolated from Danxia mountain soil.</title>
        <authorList>
            <person name="Huang Y."/>
        </authorList>
    </citation>
    <scope>NUCLEOTIDE SEQUENCE [LARGE SCALE GENOMIC DNA]</scope>
    <source>
        <strain evidence="7 8">HYT19</strain>
    </source>
</reference>
<feature type="transmembrane region" description="Helical" evidence="5">
    <location>
        <begin position="341"/>
        <end position="364"/>
    </location>
</feature>
<evidence type="ECO:0000256" key="5">
    <source>
        <dbReference type="SAM" id="Phobius"/>
    </source>
</evidence>
<dbReference type="SUPFAM" id="SSF103473">
    <property type="entry name" value="MFS general substrate transporter"/>
    <property type="match status" value="1"/>
</dbReference>
<dbReference type="InterPro" id="IPR011701">
    <property type="entry name" value="MFS"/>
</dbReference>
<dbReference type="OrthoDB" id="9781156at2"/>
<evidence type="ECO:0000256" key="3">
    <source>
        <dbReference type="ARBA" id="ARBA00022989"/>
    </source>
</evidence>
<keyword evidence="2 5" id="KW-0812">Transmembrane</keyword>
<dbReference type="Proteomes" id="UP000283523">
    <property type="component" value="Unassembled WGS sequence"/>
</dbReference>
<dbReference type="PIRSF" id="PIRSF002808">
    <property type="entry name" value="Hexose_phosphate_transp"/>
    <property type="match status" value="1"/>
</dbReference>
<dbReference type="InterPro" id="IPR036259">
    <property type="entry name" value="MFS_trans_sf"/>
</dbReference>
<feature type="transmembrane region" description="Helical" evidence="5">
    <location>
        <begin position="243"/>
        <end position="266"/>
    </location>
</feature>
<dbReference type="InterPro" id="IPR020846">
    <property type="entry name" value="MFS_dom"/>
</dbReference>
<dbReference type="GO" id="GO:0022857">
    <property type="term" value="F:transmembrane transporter activity"/>
    <property type="evidence" value="ECO:0007669"/>
    <property type="project" value="InterPro"/>
</dbReference>
<dbReference type="PANTHER" id="PTHR11662">
    <property type="entry name" value="SOLUTE CARRIER FAMILY 17"/>
    <property type="match status" value="1"/>
</dbReference>
<dbReference type="PANTHER" id="PTHR11662:SF333">
    <property type="entry name" value="D-GALACTONATE TRANSPORTER"/>
    <property type="match status" value="1"/>
</dbReference>
<accession>A0A418MEL5</accession>
<feature type="transmembrane region" description="Helical" evidence="5">
    <location>
        <begin position="12"/>
        <end position="30"/>
    </location>
</feature>
<protein>
    <submittedName>
        <fullName evidence="7">MFS transporter</fullName>
    </submittedName>
</protein>
<feature type="transmembrane region" description="Helical" evidence="5">
    <location>
        <begin position="403"/>
        <end position="422"/>
    </location>
</feature>
<sequence length="450" mass="49221">MQPVPSKTRQTRVRYAMVALVFVNVVINYLDRTNLAVAATALKDDLGLSPVELGYILSAFGWSYAFLQIPGGLIADRYGPRILYAFCLITWSIATVFQGFARGFFSLFGLRMATGAFEAPSYPINNRIVTSWFPDHERAGAISLYVSGQFIGLAFLTPVLIILRDSVGWKGLFVITGLVGILWGLIWYFLYRDPLDHPGVNEAEIDYIEKGGGLVSGKKRSHAQLSVWQWSNLKHVFSSRTLWGVYIGQFAVNATLWFFLTWFPIYLEKYRGFDLKKFGYLSSIPYLAACAGLLLSGFISDALVKRGTSVGVARKTPIIFGMLLSVSIIGANYTNDTGEIIFFMALAFFGSGLALISWVFVSLLSPKNLIGLTGGVFNFMGNLASIVVPIVIGYLAKDGDFKPALLFIGAVSLIGACSYIFIVGKIERVVTKAEREANLVAGVSGSGVGK</sequence>
<dbReference type="InterPro" id="IPR050382">
    <property type="entry name" value="MFS_Na/Anion_cotransporter"/>
</dbReference>
<feature type="domain" description="Major facilitator superfamily (MFS) profile" evidence="6">
    <location>
        <begin position="17"/>
        <end position="427"/>
    </location>
</feature>
<dbReference type="GO" id="GO:0016020">
    <property type="term" value="C:membrane"/>
    <property type="evidence" value="ECO:0007669"/>
    <property type="project" value="UniProtKB-SubCell"/>
</dbReference>
<feature type="transmembrane region" description="Helical" evidence="5">
    <location>
        <begin position="82"/>
        <end position="101"/>
    </location>
</feature>
<keyword evidence="8" id="KW-1185">Reference proteome</keyword>
<gene>
    <name evidence="7" type="ORF">DYU11_07950</name>
</gene>
<dbReference type="CDD" id="cd17319">
    <property type="entry name" value="MFS_ExuT_GudP_like"/>
    <property type="match status" value="1"/>
</dbReference>
<evidence type="ECO:0000259" key="6">
    <source>
        <dbReference type="PROSITE" id="PS50850"/>
    </source>
</evidence>
<name>A0A418MEL5_9BACT</name>
<evidence type="ECO:0000313" key="7">
    <source>
        <dbReference type="EMBL" id="RIV25231.1"/>
    </source>
</evidence>
<feature type="transmembrane region" description="Helical" evidence="5">
    <location>
        <begin position="376"/>
        <end position="396"/>
    </location>
</feature>
<dbReference type="Gene3D" id="1.20.1250.20">
    <property type="entry name" value="MFS general substrate transporter like domains"/>
    <property type="match status" value="2"/>
</dbReference>
<keyword evidence="4 5" id="KW-0472">Membrane</keyword>